<evidence type="ECO:0000313" key="2">
    <source>
        <dbReference type="Proteomes" id="UP000287872"/>
    </source>
</evidence>
<organism evidence="1 2">
    <name type="scientific">Clostridium tagluense</name>
    <dbReference type="NCBI Taxonomy" id="360422"/>
    <lineage>
        <taxon>Bacteria</taxon>
        <taxon>Bacillati</taxon>
        <taxon>Bacillota</taxon>
        <taxon>Clostridia</taxon>
        <taxon>Eubacteriales</taxon>
        <taxon>Clostridiaceae</taxon>
        <taxon>Clostridium</taxon>
    </lineage>
</organism>
<keyword evidence="2" id="KW-1185">Reference proteome</keyword>
<dbReference type="OrthoDB" id="9788567at2"/>
<comment type="caution">
    <text evidence="1">The sequence shown here is derived from an EMBL/GenBank/DDBJ whole genome shotgun (WGS) entry which is preliminary data.</text>
</comment>
<dbReference type="Proteomes" id="UP000287872">
    <property type="component" value="Unassembled WGS sequence"/>
</dbReference>
<protein>
    <submittedName>
        <fullName evidence="1">Uncharacterized protein</fullName>
    </submittedName>
</protein>
<evidence type="ECO:0000313" key="1">
    <source>
        <dbReference type="EMBL" id="GCD13174.1"/>
    </source>
</evidence>
<accession>A0A401UUJ6</accession>
<reference evidence="1 2" key="1">
    <citation type="submission" date="2018-11" db="EMBL/GenBank/DDBJ databases">
        <title>Genome sequencing and assembly of Clostridium tagluense strain A121.</title>
        <authorList>
            <person name="Murakami T."/>
            <person name="Segawa T."/>
            <person name="Shcherbakova V.A."/>
            <person name="Mori H."/>
            <person name="Yoshimura Y."/>
        </authorList>
    </citation>
    <scope>NUCLEOTIDE SEQUENCE [LARGE SCALE GENOMIC DNA]</scope>
    <source>
        <strain evidence="1 2">A121</strain>
    </source>
</reference>
<sequence>MAQKRMFSLKIIDTDLFLDMPVSSQLLYFQLNMRADDDGFVSSPQKIIKMVNCSSDDLKILTAKKFIIPFESGICVIRHWRIHNYIQNDRYQATLYNNEKANIENDNGTYNLMDTKCVQDGYILDTQVSVDKVSVDKFSVDKVILDEQQPENSNINKLQIVIDSWNSLNLTKVINIKGNRLLLLNTRIKDYGLEKTLQAIESIKQSKFLKGQNKESWIITFDWFVKPNNFIKVLEGNYIDKFTQNKEVTDETNIGNSTLYTNKKF</sequence>
<name>A0A401UUJ6_9CLOT</name>
<proteinExistence type="predicted"/>
<dbReference type="EMBL" id="BHYK01000065">
    <property type="protein sequence ID" value="GCD13174.1"/>
    <property type="molecule type" value="Genomic_DNA"/>
</dbReference>
<dbReference type="AlphaFoldDB" id="A0A401UUJ6"/>
<gene>
    <name evidence="1" type="ORF">Ctaglu_47970</name>
</gene>
<dbReference type="RefSeq" id="WP_125006477.1">
    <property type="nucleotide sequence ID" value="NZ_BHYK01000065.1"/>
</dbReference>